<organism evidence="6 7">
    <name type="scientific">Lasallia pustulata</name>
    <dbReference type="NCBI Taxonomy" id="136370"/>
    <lineage>
        <taxon>Eukaryota</taxon>
        <taxon>Fungi</taxon>
        <taxon>Dikarya</taxon>
        <taxon>Ascomycota</taxon>
        <taxon>Pezizomycotina</taxon>
        <taxon>Lecanoromycetes</taxon>
        <taxon>OSLEUM clade</taxon>
        <taxon>Umbilicariomycetidae</taxon>
        <taxon>Umbilicariales</taxon>
        <taxon>Umbilicariaceae</taxon>
        <taxon>Lasallia</taxon>
    </lineage>
</organism>
<name>A0A1W5D224_9LECA</name>
<evidence type="ECO:0000313" key="6">
    <source>
        <dbReference type="EMBL" id="SLM37146.1"/>
    </source>
</evidence>
<dbReference type="Proteomes" id="UP000192927">
    <property type="component" value="Unassembled WGS sequence"/>
</dbReference>
<evidence type="ECO:0000313" key="7">
    <source>
        <dbReference type="Proteomes" id="UP000192927"/>
    </source>
</evidence>
<dbReference type="InterPro" id="IPR002052">
    <property type="entry name" value="DNA_methylase_N6_adenine_CS"/>
</dbReference>
<dbReference type="InterPro" id="IPR019369">
    <property type="entry name" value="Efm5/EEF1AKMT1"/>
</dbReference>
<comment type="similarity">
    <text evidence="5">Belongs to the class I-like SAM-binding methyltransferase superfamily. EFM5 family.</text>
</comment>
<dbReference type="SUPFAM" id="SSF53335">
    <property type="entry name" value="S-adenosyl-L-methionine-dependent methyltransferases"/>
    <property type="match status" value="1"/>
</dbReference>
<dbReference type="InterPro" id="IPR041370">
    <property type="entry name" value="Mlase_EEF1AKMT1/ZCCHC4"/>
</dbReference>
<dbReference type="PROSITE" id="PS00092">
    <property type="entry name" value="N6_MTASE"/>
    <property type="match status" value="1"/>
</dbReference>
<dbReference type="AlphaFoldDB" id="A0A1W5D224"/>
<dbReference type="GO" id="GO:0005737">
    <property type="term" value="C:cytoplasm"/>
    <property type="evidence" value="ECO:0007669"/>
    <property type="project" value="UniProtKB-SubCell"/>
</dbReference>
<dbReference type="GO" id="GO:0003676">
    <property type="term" value="F:nucleic acid binding"/>
    <property type="evidence" value="ECO:0007669"/>
    <property type="project" value="InterPro"/>
</dbReference>
<reference evidence="7" key="1">
    <citation type="submission" date="2017-03" db="EMBL/GenBank/DDBJ databases">
        <authorList>
            <person name="Sharma R."/>
            <person name="Thines M."/>
        </authorList>
    </citation>
    <scope>NUCLEOTIDE SEQUENCE [LARGE SCALE GENOMIC DNA]</scope>
</reference>
<dbReference type="HAMAP" id="MF_03187">
    <property type="entry name" value="Methyltr_EFM5"/>
    <property type="match status" value="1"/>
</dbReference>
<dbReference type="CDD" id="cd02440">
    <property type="entry name" value="AdoMet_MTases"/>
    <property type="match status" value="1"/>
</dbReference>
<keyword evidence="4 5" id="KW-0808">Transferase</keyword>
<proteinExistence type="inferred from homology"/>
<dbReference type="PANTHER" id="PTHR13200">
    <property type="entry name" value="EEF1A LYSINE METHYLTRANSFERASE 1"/>
    <property type="match status" value="1"/>
</dbReference>
<dbReference type="Pfam" id="PF10237">
    <property type="entry name" value="N6-adenineMlase"/>
    <property type="match status" value="1"/>
</dbReference>
<dbReference type="PANTHER" id="PTHR13200:SF0">
    <property type="entry name" value="EEF1A LYSINE METHYLTRANSFERASE 1"/>
    <property type="match status" value="1"/>
</dbReference>
<evidence type="ECO:0000256" key="4">
    <source>
        <dbReference type="ARBA" id="ARBA00022679"/>
    </source>
</evidence>
<dbReference type="InterPro" id="IPR029063">
    <property type="entry name" value="SAM-dependent_MTases_sf"/>
</dbReference>
<comment type="subcellular location">
    <subcellularLocation>
        <location evidence="1 5">Cytoplasm</location>
    </subcellularLocation>
</comment>
<evidence type="ECO:0000256" key="2">
    <source>
        <dbReference type="ARBA" id="ARBA00022490"/>
    </source>
</evidence>
<comment type="function">
    <text evidence="5">S-adenosyl-L-methionine-dependent protein-lysine N-methyltransferase that trimethylates elongation factor 1-alpha at 'Lys-79'.</text>
</comment>
<dbReference type="GO" id="GO:0016279">
    <property type="term" value="F:protein-lysine N-methyltransferase activity"/>
    <property type="evidence" value="ECO:0007669"/>
    <property type="project" value="UniProtKB-UniRule"/>
</dbReference>
<evidence type="ECO:0000256" key="3">
    <source>
        <dbReference type="ARBA" id="ARBA00022603"/>
    </source>
</evidence>
<protein>
    <recommendedName>
        <fullName evidence="5">Protein-lysine N-methyltransferase EFM5</fullName>
        <ecNumber evidence="5">2.1.1.-</ecNumber>
    </recommendedName>
    <alternativeName>
        <fullName evidence="5">Elongation factor methyltransferase 5</fullName>
    </alternativeName>
</protein>
<sequence length="245" mass="27936">MSNSTRDGEEGEERVELSGSALAALQEFYTERDDRQKRFEELKSAAEDRHSMAELSMDVFTEDWNASQFWYSDETATILAKQLLEGATPETRIAVISAPSVFIQVKNLLASDISSDAPQIFLFEIDERFDVFSEFIHYDFRSPLKLPLELKGTFDRIICDPPFLSSDCQTKAAMTARWLSKASPTQGSQPGVRIIVCTGERMESLVLKVYPGVRTTSFEPQHAHGRLSNEFRSYANFECDFWSWR</sequence>
<keyword evidence="7" id="KW-1185">Reference proteome</keyword>
<dbReference type="GO" id="GO:0032259">
    <property type="term" value="P:methylation"/>
    <property type="evidence" value="ECO:0007669"/>
    <property type="project" value="UniProtKB-KW"/>
</dbReference>
<keyword evidence="3 5" id="KW-0489">Methyltransferase</keyword>
<dbReference type="EMBL" id="FWEW01001418">
    <property type="protein sequence ID" value="SLM37146.1"/>
    <property type="molecule type" value="Genomic_DNA"/>
</dbReference>
<evidence type="ECO:0000256" key="5">
    <source>
        <dbReference type="HAMAP-Rule" id="MF_03187"/>
    </source>
</evidence>
<gene>
    <name evidence="5" type="primary">EFM5</name>
</gene>
<accession>A0A1W5D224</accession>
<evidence type="ECO:0000256" key="1">
    <source>
        <dbReference type="ARBA" id="ARBA00004496"/>
    </source>
</evidence>
<dbReference type="EC" id="2.1.1.-" evidence="5"/>
<keyword evidence="2 5" id="KW-0963">Cytoplasm</keyword>